<dbReference type="Proteomes" id="UP000700596">
    <property type="component" value="Unassembled WGS sequence"/>
</dbReference>
<dbReference type="AlphaFoldDB" id="A0A9P9EF30"/>
<dbReference type="InterPro" id="IPR007557">
    <property type="entry name" value="PSP1_C"/>
</dbReference>
<dbReference type="InterPro" id="IPR047767">
    <property type="entry name" value="PSP1-like"/>
</dbReference>
<dbReference type="EMBL" id="JAGMWT010000002">
    <property type="protein sequence ID" value="KAH7135386.1"/>
    <property type="molecule type" value="Genomic_DNA"/>
</dbReference>
<dbReference type="OrthoDB" id="243127at2759"/>
<proteinExistence type="predicted"/>
<dbReference type="PANTHER" id="PTHR43830">
    <property type="entry name" value="PROTEIN PSP1"/>
    <property type="match status" value="1"/>
</dbReference>
<feature type="domain" description="PSP1 C-terminal" evidence="2">
    <location>
        <begin position="527"/>
        <end position="612"/>
    </location>
</feature>
<evidence type="ECO:0000313" key="3">
    <source>
        <dbReference type="EMBL" id="KAH7135386.1"/>
    </source>
</evidence>
<evidence type="ECO:0000313" key="4">
    <source>
        <dbReference type="Proteomes" id="UP000700596"/>
    </source>
</evidence>
<reference evidence="3" key="1">
    <citation type="journal article" date="2021" name="Nat. Commun.">
        <title>Genetic determinants of endophytism in the Arabidopsis root mycobiome.</title>
        <authorList>
            <person name="Mesny F."/>
            <person name="Miyauchi S."/>
            <person name="Thiergart T."/>
            <person name="Pickel B."/>
            <person name="Atanasova L."/>
            <person name="Karlsson M."/>
            <person name="Huettel B."/>
            <person name="Barry K.W."/>
            <person name="Haridas S."/>
            <person name="Chen C."/>
            <person name="Bauer D."/>
            <person name="Andreopoulos W."/>
            <person name="Pangilinan J."/>
            <person name="LaButti K."/>
            <person name="Riley R."/>
            <person name="Lipzen A."/>
            <person name="Clum A."/>
            <person name="Drula E."/>
            <person name="Henrissat B."/>
            <person name="Kohler A."/>
            <person name="Grigoriev I.V."/>
            <person name="Martin F.M."/>
            <person name="Hacquard S."/>
        </authorList>
    </citation>
    <scope>NUCLEOTIDE SEQUENCE</scope>
    <source>
        <strain evidence="3">MPI-CAGE-CH-0243</strain>
    </source>
</reference>
<sequence length="746" mass="80860">MSGLQYKGGLSAGGPSFSDKAKLQMRRPTPDSDAVASSDDEHATVLPRPAVYPAGRRPSSGWLHDIQPNRKFSLPSVSFSGSQPTTPSLELPGHNRASASAFPWNTNSFAAPAGTRLKEVVPSPTTTQPFAEKQPPIGEKPLPSPTHVEGEDAIGFLLNQNLPVRKQVRSQSYSVGQGDLEGGQYARLRSSLRHRPSKPSLLGDGLAQLSQLREDDIDEIESSNGSQQGVPLPADYWEREREAKQSLLKQAAVQNARSPYRTTASPSGRRKSTLPRSNTDFAIEEFDDHDHIMDAPLMSLTRRFSEHNAGNVAGDQLGRRHSFATYAGPTLQMSTLPGHDEVDEELVSPHAQPGRPEFDATAYFSGHGPAGRMVNASAISAAHPDPIVPHTGPAGNPYASAAVQGRPGRRMHVVVFKCNRADIYYTYDNTGLEIRRGDLVIVEGDRGCDLGQVTHADVTMEDAKKHKAEASDEHYRWLVMFSQYSLSGASNDNGMLGALARSNGFPNFNRSVLTNPGTVQDQESKPKMIKRLAQQHEISALRDKEGSEAKAKRLGASKAAEHKLPMEILDAEYQADYHKLTYFYYAEAYVNFNDLVTDLFKQYKVRIWMSAVNPASVVNPAGGPSAIGPGAIIHPRSSNPPSVGPGFGSSSYRGGHAGRGGTPNPGRGNYGGSGHFPFANQIPGYEYNRYASYQNARASPMNYGAYYPPGTYSSSPAGNAPSSSQGFSSEYANMYSAMQNLNFGNY</sequence>
<keyword evidence="4" id="KW-1185">Reference proteome</keyword>
<evidence type="ECO:0000256" key="1">
    <source>
        <dbReference type="SAM" id="MobiDB-lite"/>
    </source>
</evidence>
<organism evidence="3 4">
    <name type="scientific">Dendryphion nanum</name>
    <dbReference type="NCBI Taxonomy" id="256645"/>
    <lineage>
        <taxon>Eukaryota</taxon>
        <taxon>Fungi</taxon>
        <taxon>Dikarya</taxon>
        <taxon>Ascomycota</taxon>
        <taxon>Pezizomycotina</taxon>
        <taxon>Dothideomycetes</taxon>
        <taxon>Pleosporomycetidae</taxon>
        <taxon>Pleosporales</taxon>
        <taxon>Torulaceae</taxon>
        <taxon>Dendryphion</taxon>
    </lineage>
</organism>
<feature type="region of interest" description="Disordered" evidence="1">
    <location>
        <begin position="1"/>
        <end position="94"/>
    </location>
</feature>
<dbReference type="GO" id="GO:0005737">
    <property type="term" value="C:cytoplasm"/>
    <property type="evidence" value="ECO:0007669"/>
    <property type="project" value="TreeGrafter"/>
</dbReference>
<dbReference type="Pfam" id="PF04468">
    <property type="entry name" value="PSP1"/>
    <property type="match status" value="1"/>
</dbReference>
<feature type="region of interest" description="Disordered" evidence="1">
    <location>
        <begin position="251"/>
        <end position="277"/>
    </location>
</feature>
<feature type="region of interest" description="Disordered" evidence="1">
    <location>
        <begin position="632"/>
        <end position="673"/>
    </location>
</feature>
<feature type="compositionally biased region" description="Low complexity" evidence="1">
    <location>
        <begin position="632"/>
        <end position="641"/>
    </location>
</feature>
<name>A0A9P9EF30_9PLEO</name>
<comment type="caution">
    <text evidence="3">The sequence shown here is derived from an EMBL/GenBank/DDBJ whole genome shotgun (WGS) entry which is preliminary data.</text>
</comment>
<protein>
    <submittedName>
        <fullName evidence="3">PSP1 C-terminal conserved region-domain-containing protein</fullName>
    </submittedName>
</protein>
<feature type="compositionally biased region" description="Polar residues" evidence="1">
    <location>
        <begin position="252"/>
        <end position="266"/>
    </location>
</feature>
<gene>
    <name evidence="3" type="ORF">B0J11DRAFT_425002</name>
</gene>
<feature type="compositionally biased region" description="Gly residues" evidence="1">
    <location>
        <begin position="655"/>
        <end position="673"/>
    </location>
</feature>
<feature type="compositionally biased region" description="Polar residues" evidence="1">
    <location>
        <begin position="75"/>
        <end position="88"/>
    </location>
</feature>
<dbReference type="PANTHER" id="PTHR43830:SF3">
    <property type="entry name" value="PROTEIN PSP1"/>
    <property type="match status" value="1"/>
</dbReference>
<evidence type="ECO:0000259" key="2">
    <source>
        <dbReference type="PROSITE" id="PS51411"/>
    </source>
</evidence>
<dbReference type="PROSITE" id="PS51411">
    <property type="entry name" value="PSP1_C"/>
    <property type="match status" value="1"/>
</dbReference>
<accession>A0A9P9EF30</accession>